<evidence type="ECO:0000313" key="1">
    <source>
        <dbReference type="EMBL" id="AIT13879.1"/>
    </source>
</evidence>
<dbReference type="KEGG" id="vg:29124436"/>
<accession>A0A140XG89</accession>
<evidence type="ECO:0000313" key="2">
    <source>
        <dbReference type="Proteomes" id="UP000203504"/>
    </source>
</evidence>
<dbReference type="EMBL" id="KM366099">
    <property type="protein sequence ID" value="AIT13879.1"/>
    <property type="molecule type" value="Genomic_DNA"/>
</dbReference>
<dbReference type="Proteomes" id="UP000203504">
    <property type="component" value="Segment"/>
</dbReference>
<organism evidence="1 2">
    <name type="scientific">Salmonella phage BP63</name>
    <dbReference type="NCBI Taxonomy" id="1543205"/>
    <lineage>
        <taxon>Viruses</taxon>
        <taxon>Duplodnaviria</taxon>
        <taxon>Heunggongvirae</taxon>
        <taxon>Uroviricota</taxon>
        <taxon>Caudoviricetes</taxon>
        <taxon>Rosemountvirus</taxon>
        <taxon>Rosemountvirus BP63</taxon>
    </lineage>
</organism>
<dbReference type="GeneID" id="29124436"/>
<sequence>MVSLLANLICAAWLHSYDALYLLTPPCQKDQLTLVLFIFTRSVKSALPLESDVV</sequence>
<protein>
    <submittedName>
        <fullName evidence="1">Uncharacterized protein</fullName>
    </submittedName>
</protein>
<dbReference type="RefSeq" id="YP_009302977.1">
    <property type="nucleotide sequence ID" value="NC_031250.1"/>
</dbReference>
<name>A0A140XG89_9CAUD</name>
<reference evidence="2" key="1">
    <citation type="submission" date="2014-08" db="EMBL/GenBank/DDBJ databases">
        <authorList>
            <person name="Mandeville R."/>
        </authorList>
    </citation>
    <scope>NUCLEOTIDE SEQUENCE [LARGE SCALE GENOMIC DNA]</scope>
</reference>
<keyword evidence="2" id="KW-1185">Reference proteome</keyword>
<gene>
    <name evidence="1" type="ORF">BP63_58</name>
</gene>
<proteinExistence type="predicted"/>